<gene>
    <name evidence="6" type="ORF">D3Z33_09525</name>
</gene>
<organism evidence="6 7">
    <name type="scientific">Senegalia massiliensis</name>
    <dbReference type="NCBI Taxonomy" id="1720316"/>
    <lineage>
        <taxon>Bacteria</taxon>
        <taxon>Bacillati</taxon>
        <taxon>Bacillota</taxon>
        <taxon>Clostridia</taxon>
        <taxon>Eubacteriales</taxon>
        <taxon>Clostridiaceae</taxon>
        <taxon>Senegalia</taxon>
    </lineage>
</organism>
<evidence type="ECO:0000259" key="5">
    <source>
        <dbReference type="PROSITE" id="PS50076"/>
    </source>
</evidence>
<sequence length="255" mass="29737">MNILNKIAGKILYGIARLISIIFDAVITVVETIVMIISSIARGFVVLLGMGGCLFLLLFAGPFGIALLLNPAVLLTVAFFIIAPILGTKFISYLKYIRYITTEYLFDRASYLIDGKSYEFESFDGYSKKYKRMQEEKRRKRQEQNRARQQREWEERFRQWNAYQNSQRNNWGYGNQQTYANPTNEFKTKYEKSCDLLEVGYDADAYQIKLAYRKKAKQYHPDINKSPNATEKFQQINEAYEFLSDGNVERYKSIG</sequence>
<dbReference type="GO" id="GO:0006260">
    <property type="term" value="P:DNA replication"/>
    <property type="evidence" value="ECO:0007669"/>
    <property type="project" value="UniProtKB-KW"/>
</dbReference>
<dbReference type="PANTHER" id="PTHR44360:SF1">
    <property type="entry name" value="DNAJ HOMOLOG SUBFAMILY B MEMBER 9"/>
    <property type="match status" value="1"/>
</dbReference>
<dbReference type="OrthoDB" id="9779889at2"/>
<accession>A0A845R0Y0</accession>
<feature type="coiled-coil region" evidence="3">
    <location>
        <begin position="123"/>
        <end position="152"/>
    </location>
</feature>
<keyword evidence="3" id="KW-0175">Coiled coil</keyword>
<evidence type="ECO:0000256" key="1">
    <source>
        <dbReference type="ARBA" id="ARBA00022705"/>
    </source>
</evidence>
<dbReference type="Gene3D" id="1.10.287.110">
    <property type="entry name" value="DnaJ domain"/>
    <property type="match status" value="1"/>
</dbReference>
<dbReference type="GO" id="GO:0051787">
    <property type="term" value="F:misfolded protein binding"/>
    <property type="evidence" value="ECO:0007669"/>
    <property type="project" value="TreeGrafter"/>
</dbReference>
<dbReference type="GO" id="GO:0036503">
    <property type="term" value="P:ERAD pathway"/>
    <property type="evidence" value="ECO:0007669"/>
    <property type="project" value="TreeGrafter"/>
</dbReference>
<evidence type="ECO:0000256" key="4">
    <source>
        <dbReference type="SAM" id="Phobius"/>
    </source>
</evidence>
<keyword evidence="1" id="KW-0235">DNA replication</keyword>
<proteinExistence type="predicted"/>
<feature type="transmembrane region" description="Helical" evidence="4">
    <location>
        <begin position="12"/>
        <end position="37"/>
    </location>
</feature>
<dbReference type="SMART" id="SM00271">
    <property type="entry name" value="DnaJ"/>
    <property type="match status" value="1"/>
</dbReference>
<keyword evidence="4" id="KW-0812">Transmembrane</keyword>
<dbReference type="RefSeq" id="WP_160197563.1">
    <property type="nucleotide sequence ID" value="NZ_QXXA01000010.1"/>
</dbReference>
<comment type="caution">
    <text evidence="6">The sequence shown here is derived from an EMBL/GenBank/DDBJ whole genome shotgun (WGS) entry which is preliminary data.</text>
</comment>
<dbReference type="AlphaFoldDB" id="A0A845R0Y0"/>
<dbReference type="EMBL" id="QXXA01000010">
    <property type="protein sequence ID" value="NBI07092.1"/>
    <property type="molecule type" value="Genomic_DNA"/>
</dbReference>
<keyword evidence="4" id="KW-0472">Membrane</keyword>
<feature type="domain" description="J" evidence="5">
    <location>
        <begin position="192"/>
        <end position="255"/>
    </location>
</feature>
<dbReference type="PANTHER" id="PTHR44360">
    <property type="entry name" value="DNAJ HOMOLOG SUBFAMILY B MEMBER 9"/>
    <property type="match status" value="1"/>
</dbReference>
<dbReference type="Pfam" id="PF00226">
    <property type="entry name" value="DnaJ"/>
    <property type="match status" value="1"/>
</dbReference>
<dbReference type="SUPFAM" id="SSF46565">
    <property type="entry name" value="Chaperone J-domain"/>
    <property type="match status" value="1"/>
</dbReference>
<dbReference type="PRINTS" id="PR00625">
    <property type="entry name" value="JDOMAIN"/>
</dbReference>
<dbReference type="PROSITE" id="PS50076">
    <property type="entry name" value="DNAJ_2"/>
    <property type="match status" value="1"/>
</dbReference>
<reference evidence="6 7" key="1">
    <citation type="submission" date="2018-08" db="EMBL/GenBank/DDBJ databases">
        <title>Murine metabolic-syndrome-specific gut microbial biobank.</title>
        <authorList>
            <person name="Liu C."/>
        </authorList>
    </citation>
    <scope>NUCLEOTIDE SEQUENCE [LARGE SCALE GENOMIC DNA]</scope>
    <source>
        <strain evidence="6 7">583</strain>
    </source>
</reference>
<dbReference type="CDD" id="cd06257">
    <property type="entry name" value="DnaJ"/>
    <property type="match status" value="1"/>
</dbReference>
<evidence type="ECO:0000256" key="3">
    <source>
        <dbReference type="SAM" id="Coils"/>
    </source>
</evidence>
<keyword evidence="2" id="KW-0143">Chaperone</keyword>
<protein>
    <submittedName>
        <fullName evidence="6">Molecular chaperone DnaJ</fullName>
    </submittedName>
</protein>
<feature type="transmembrane region" description="Helical" evidence="4">
    <location>
        <begin position="72"/>
        <end position="91"/>
    </location>
</feature>
<dbReference type="InterPro" id="IPR051948">
    <property type="entry name" value="Hsp70_co-chaperone_J-domain"/>
</dbReference>
<keyword evidence="4" id="KW-1133">Transmembrane helix</keyword>
<dbReference type="GO" id="GO:0051087">
    <property type="term" value="F:protein-folding chaperone binding"/>
    <property type="evidence" value="ECO:0007669"/>
    <property type="project" value="TreeGrafter"/>
</dbReference>
<evidence type="ECO:0000313" key="7">
    <source>
        <dbReference type="Proteomes" id="UP000467132"/>
    </source>
</evidence>
<keyword evidence="7" id="KW-1185">Reference proteome</keyword>
<name>A0A845R0Y0_9CLOT</name>
<evidence type="ECO:0000256" key="2">
    <source>
        <dbReference type="ARBA" id="ARBA00023186"/>
    </source>
</evidence>
<evidence type="ECO:0000313" key="6">
    <source>
        <dbReference type="EMBL" id="NBI07092.1"/>
    </source>
</evidence>
<dbReference type="Proteomes" id="UP000467132">
    <property type="component" value="Unassembled WGS sequence"/>
</dbReference>
<feature type="transmembrane region" description="Helical" evidence="4">
    <location>
        <begin position="44"/>
        <end position="66"/>
    </location>
</feature>
<dbReference type="InterPro" id="IPR036869">
    <property type="entry name" value="J_dom_sf"/>
</dbReference>
<dbReference type="InterPro" id="IPR001623">
    <property type="entry name" value="DnaJ_domain"/>
</dbReference>